<evidence type="ECO:0000313" key="4">
    <source>
        <dbReference type="Proteomes" id="UP001152797"/>
    </source>
</evidence>
<feature type="region of interest" description="Disordered" evidence="1">
    <location>
        <begin position="114"/>
        <end position="137"/>
    </location>
</feature>
<organism evidence="2">
    <name type="scientific">Cladocopium goreaui</name>
    <dbReference type="NCBI Taxonomy" id="2562237"/>
    <lineage>
        <taxon>Eukaryota</taxon>
        <taxon>Sar</taxon>
        <taxon>Alveolata</taxon>
        <taxon>Dinophyceae</taxon>
        <taxon>Suessiales</taxon>
        <taxon>Symbiodiniaceae</taxon>
        <taxon>Cladocopium</taxon>
    </lineage>
</organism>
<protein>
    <submittedName>
        <fullName evidence="2">Uncharacterized protein</fullName>
    </submittedName>
</protein>
<keyword evidence="4" id="KW-1185">Reference proteome</keyword>
<dbReference type="AlphaFoldDB" id="A0A9P1C4V9"/>
<reference evidence="3 4" key="2">
    <citation type="submission" date="2024-05" db="EMBL/GenBank/DDBJ databases">
        <authorList>
            <person name="Chen Y."/>
            <person name="Shah S."/>
            <person name="Dougan E. K."/>
            <person name="Thang M."/>
            <person name="Chan C."/>
        </authorList>
    </citation>
    <scope>NUCLEOTIDE SEQUENCE [LARGE SCALE GENOMIC DNA]</scope>
</reference>
<feature type="compositionally biased region" description="Low complexity" evidence="1">
    <location>
        <begin position="261"/>
        <end position="297"/>
    </location>
</feature>
<feature type="compositionally biased region" description="Basic and acidic residues" evidence="1">
    <location>
        <begin position="125"/>
        <end position="137"/>
    </location>
</feature>
<comment type="caution">
    <text evidence="2">The sequence shown here is derived from an EMBL/GenBank/DDBJ whole genome shotgun (WGS) entry which is preliminary data.</text>
</comment>
<gene>
    <name evidence="2" type="ORF">C1SCF055_LOCUS12251</name>
</gene>
<evidence type="ECO:0000313" key="3">
    <source>
        <dbReference type="EMBL" id="CAL4772044.1"/>
    </source>
</evidence>
<dbReference type="EMBL" id="CAMXCT030000913">
    <property type="protein sequence ID" value="CAL4772044.1"/>
    <property type="molecule type" value="Genomic_DNA"/>
</dbReference>
<dbReference type="EMBL" id="CAMXCT020000913">
    <property type="protein sequence ID" value="CAL1138107.1"/>
    <property type="molecule type" value="Genomic_DNA"/>
</dbReference>
<proteinExistence type="predicted"/>
<accession>A0A9P1C4V9</accession>
<evidence type="ECO:0000313" key="2">
    <source>
        <dbReference type="EMBL" id="CAI3984732.1"/>
    </source>
</evidence>
<evidence type="ECO:0000256" key="1">
    <source>
        <dbReference type="SAM" id="MobiDB-lite"/>
    </source>
</evidence>
<sequence length="569" mass="63703">MGQNEEEVGTWFEKDEVDQVEIRTTPQTVYLARHVVGSSHKENKEANSQIEIWRQAVRRANDVTQKEMKPQEVALLTCVCTLCGNIDGRIVGAHVYCDKRLAWDNGEWTAHDLTCSSPEGGKEDDEVRQSREAAREYETAWGHPGTRRGIRSGKSAKRRRDAYIRHVSEQQCVDPLDVPIIHQGGQQRPLYTSKIWSPSPSDAEEDNTVDLVEQDQVTLEVSSEEETVQLAQQVQPVWLGPRPRVPKAQGLAPAFERRGVASESRSSSRVISAGESVSVRATSSSSASVRPTSSASRRPPEPAGPPPQRSQQCLKTEDLPGVRVWRVGGDFVPHEIWLEEVAVVQGKLIAFDWHQVTDVCRYSGRRHVQAADNGQVPADVATCYNKVNRRLRLGDLQVIISHIERSEDNLRRVLRGVQQPRLPDSYIFITERRAGIGGKTEVAQNLVHSLNLQGWASLCDDNIEVAEEFCQAGGTVFHTKKPSLRGQLPRHCTTRPDLCKTAWNVLQHISDLESFISTRQSVSVTGIVVWLQLRLPPSLHLDSFPGYLHPIFFGIGFDNPLLHHCVRLV</sequence>
<name>A0A9P1C4V9_9DINO</name>
<feature type="region of interest" description="Disordered" evidence="1">
    <location>
        <begin position="256"/>
        <end position="313"/>
    </location>
</feature>
<dbReference type="Proteomes" id="UP001152797">
    <property type="component" value="Unassembled WGS sequence"/>
</dbReference>
<dbReference type="EMBL" id="CAMXCT010000913">
    <property type="protein sequence ID" value="CAI3984732.1"/>
    <property type="molecule type" value="Genomic_DNA"/>
</dbReference>
<reference evidence="2" key="1">
    <citation type="submission" date="2022-10" db="EMBL/GenBank/DDBJ databases">
        <authorList>
            <person name="Chen Y."/>
            <person name="Dougan E. K."/>
            <person name="Chan C."/>
            <person name="Rhodes N."/>
            <person name="Thang M."/>
        </authorList>
    </citation>
    <scope>NUCLEOTIDE SEQUENCE</scope>
</reference>